<dbReference type="InterPro" id="IPR047142">
    <property type="entry name" value="OryJ/VirC-like"/>
</dbReference>
<evidence type="ECO:0000313" key="3">
    <source>
        <dbReference type="EMBL" id="CEL09735.1"/>
    </source>
</evidence>
<dbReference type="EMBL" id="CDMC01000015">
    <property type="protein sequence ID" value="CEL09735.1"/>
    <property type="molecule type" value="Genomic_DNA"/>
</dbReference>
<dbReference type="PANTHER" id="PTHR36156">
    <property type="entry name" value="SLR2101 PROTEIN"/>
    <property type="match status" value="1"/>
</dbReference>
<dbReference type="SUPFAM" id="SSF51182">
    <property type="entry name" value="RmlC-like cupins"/>
    <property type="match status" value="1"/>
</dbReference>
<feature type="compositionally biased region" description="Polar residues" evidence="1">
    <location>
        <begin position="1"/>
        <end position="17"/>
    </location>
</feature>
<evidence type="ECO:0000313" key="4">
    <source>
        <dbReference type="Proteomes" id="UP000054771"/>
    </source>
</evidence>
<evidence type="ECO:0000259" key="2">
    <source>
        <dbReference type="Pfam" id="PF07883"/>
    </source>
</evidence>
<dbReference type="Gene3D" id="2.60.120.10">
    <property type="entry name" value="Jelly Rolls"/>
    <property type="match status" value="1"/>
</dbReference>
<dbReference type="OMA" id="DIKTHEQ"/>
<dbReference type="InterPro" id="IPR013096">
    <property type="entry name" value="Cupin_2"/>
</dbReference>
<name>A0A0U5GEN3_ASPCI</name>
<dbReference type="CDD" id="cd02231">
    <property type="entry name" value="cupin_BLL6423-like"/>
    <property type="match status" value="1"/>
</dbReference>
<dbReference type="Proteomes" id="UP000054771">
    <property type="component" value="Unassembled WGS sequence"/>
</dbReference>
<gene>
    <name evidence="3" type="ORF">ASPCAL12865</name>
</gene>
<dbReference type="AlphaFoldDB" id="A0A0U5GEN3"/>
<feature type="region of interest" description="Disordered" evidence="1">
    <location>
        <begin position="1"/>
        <end position="21"/>
    </location>
</feature>
<protein>
    <recommendedName>
        <fullName evidence="2">Cupin type-2 domain-containing protein</fullName>
    </recommendedName>
</protein>
<organism evidence="3 4">
    <name type="scientific">Aspergillus calidoustus</name>
    <dbReference type="NCBI Taxonomy" id="454130"/>
    <lineage>
        <taxon>Eukaryota</taxon>
        <taxon>Fungi</taxon>
        <taxon>Dikarya</taxon>
        <taxon>Ascomycota</taxon>
        <taxon>Pezizomycotina</taxon>
        <taxon>Eurotiomycetes</taxon>
        <taxon>Eurotiomycetidae</taxon>
        <taxon>Eurotiales</taxon>
        <taxon>Aspergillaceae</taxon>
        <taxon>Aspergillus</taxon>
        <taxon>Aspergillus subgen. Nidulantes</taxon>
    </lineage>
</organism>
<dbReference type="OrthoDB" id="5840532at2759"/>
<dbReference type="PANTHER" id="PTHR36156:SF2">
    <property type="entry name" value="CUPIN TYPE-2 DOMAIN-CONTAINING PROTEIN"/>
    <property type="match status" value="1"/>
</dbReference>
<feature type="domain" description="Cupin type-2" evidence="2">
    <location>
        <begin position="90"/>
        <end position="153"/>
    </location>
</feature>
<dbReference type="Pfam" id="PF07883">
    <property type="entry name" value="Cupin_2"/>
    <property type="match status" value="1"/>
</dbReference>
<proteinExistence type="predicted"/>
<keyword evidence="4" id="KW-1185">Reference proteome</keyword>
<dbReference type="InterPro" id="IPR014710">
    <property type="entry name" value="RmlC-like_jellyroll"/>
</dbReference>
<evidence type="ECO:0000256" key="1">
    <source>
        <dbReference type="SAM" id="MobiDB-lite"/>
    </source>
</evidence>
<dbReference type="InterPro" id="IPR011051">
    <property type="entry name" value="RmlC_Cupin_sf"/>
</dbReference>
<accession>A0A0U5GEN3</accession>
<sequence>MSETTPVSNLHQPTTHITAHDSDGKAIVSSAQPFVWEEFDARKMAFSVVYTTSTFPANLTDGADLKAHNEVLSKGKLGLVNPNGTVLRCVDFAPGYSCMMHRTKSLDYGIVLEGRIEMVLDSGEVTELRRGDVAVQRGTMHQWRNPSDVEWVRMMFVLQDCQADDIEGEDLGVGLQGLGPSGN</sequence>
<reference evidence="4" key="1">
    <citation type="journal article" date="2016" name="Genome Announc.">
        <title>Draft genome sequences of fungus Aspergillus calidoustus.</title>
        <authorList>
            <person name="Horn F."/>
            <person name="Linde J."/>
            <person name="Mattern D.J."/>
            <person name="Walther G."/>
            <person name="Guthke R."/>
            <person name="Scherlach K."/>
            <person name="Martin K."/>
            <person name="Brakhage A.A."/>
            <person name="Petzke L."/>
            <person name="Valiante V."/>
        </authorList>
    </citation>
    <scope>NUCLEOTIDE SEQUENCE [LARGE SCALE GENOMIC DNA]</scope>
    <source>
        <strain evidence="4">SF006504</strain>
    </source>
</reference>